<reference evidence="3" key="3">
    <citation type="submission" date="2025-05" db="UniProtKB">
        <authorList>
            <consortium name="Ensembl"/>
        </authorList>
    </citation>
    <scope>IDENTIFICATION</scope>
    <source>
        <strain evidence="3">C57BL/6J</strain>
    </source>
</reference>
<proteinExistence type="predicted"/>
<dbReference type="VEuPathDB" id="HostDB:ENSMUSG00000095199"/>
<dbReference type="InterPro" id="IPR039938">
    <property type="entry name" value="Sp4-like"/>
</dbReference>
<dbReference type="Bgee" id="ENSMUSG00000078898">
    <property type="expression patterns" value="Expressed in uterus and 59 other cell types or tissues"/>
</dbReference>
<dbReference type="BioGRID-ORCS" id="667962">
    <property type="hits" value="5 hits in 28 CRISPR screens"/>
</dbReference>
<evidence type="ECO:0000313" key="1">
    <source>
        <dbReference type="Ensembl" id="ENSMUSP00000104625.3"/>
    </source>
</evidence>
<reference evidence="3" key="2">
    <citation type="journal article" date="2011" name="PLoS Biol.">
        <title>Modernizing reference genome assemblies.</title>
        <authorList>
            <person name="Church D.M."/>
            <person name="Schneider V.A."/>
            <person name="Graves T."/>
            <person name="Auger K."/>
            <person name="Cunningham F."/>
            <person name="Bouk N."/>
            <person name="Chen H.C."/>
            <person name="Agarwala R."/>
            <person name="McLaren W.M."/>
            <person name="Ritchie G.R."/>
            <person name="Albracht D."/>
            <person name="Kremitzki M."/>
            <person name="Rock S."/>
            <person name="Kotkiewicz H."/>
            <person name="Kremitzki C."/>
            <person name="Wollam A."/>
            <person name="Trani L."/>
            <person name="Fulton L."/>
            <person name="Fulton R."/>
            <person name="Matthews L."/>
            <person name="Whitehead S."/>
            <person name="Chow W."/>
            <person name="Torrance J."/>
            <person name="Dunn M."/>
            <person name="Harden G."/>
            <person name="Threadgold G."/>
            <person name="Wood J."/>
            <person name="Collins J."/>
            <person name="Heath P."/>
            <person name="Griffiths G."/>
            <person name="Pelan S."/>
            <person name="Grafham D."/>
            <person name="Eichler E.E."/>
            <person name="Weinstock G."/>
            <person name="Mardis E.R."/>
            <person name="Wilson R.K."/>
            <person name="Howe K."/>
            <person name="Flicek P."/>
            <person name="Hubbard T."/>
        </authorList>
    </citation>
    <scope>NUCLEOTIDE SEQUENCE [LARGE SCALE GENOMIC DNA]</scope>
    <source>
        <strain evidence="3">C57BL/6J</strain>
    </source>
</reference>
<organism evidence="3 4">
    <name type="scientific">Mus musculus</name>
    <name type="common">Mouse</name>
    <dbReference type="NCBI Taxonomy" id="10090"/>
    <lineage>
        <taxon>Eukaryota</taxon>
        <taxon>Metazoa</taxon>
        <taxon>Chordata</taxon>
        <taxon>Craniata</taxon>
        <taxon>Vertebrata</taxon>
        <taxon>Euteleostomi</taxon>
        <taxon>Mammalia</taxon>
        <taxon>Eutheria</taxon>
        <taxon>Euarchontoglires</taxon>
        <taxon>Glires</taxon>
        <taxon>Rodentia</taxon>
        <taxon>Myomorpha</taxon>
        <taxon>Muroidea</taxon>
        <taxon>Muridae</taxon>
        <taxon>Murinae</taxon>
        <taxon>Mus</taxon>
        <taxon>Mus</taxon>
    </lineage>
</organism>
<dbReference type="CTD" id="100303732"/>
<dbReference type="HOGENOM" id="CLU_1854561_0_0_1"/>
<dbReference type="PANTHER" id="PTHR14947:SF26">
    <property type="entry name" value="RIKEN CDNA D130040H23 GENE"/>
    <property type="match status" value="1"/>
</dbReference>
<evidence type="ECO:0000313" key="4">
    <source>
        <dbReference type="Proteomes" id="UP000000589"/>
    </source>
</evidence>
<evidence type="ECO:0000313" key="2">
    <source>
        <dbReference type="Ensembl" id="ENSMUSP00000104646.3"/>
    </source>
</evidence>
<dbReference type="GeneID" id="667962"/>
<dbReference type="GeneTree" id="ENSGT00940000154469"/>
<dbReference type="Ensembl" id="ENSMUST00000109018.3">
    <property type="protein sequence ID" value="ENSMUSP00000104646.3"/>
    <property type="gene ID" value="ENSMUSG00000089756.3"/>
</dbReference>
<dbReference type="AlphaFoldDB" id="A2ART1"/>
<protein>
    <submittedName>
        <fullName evidence="2">Zinc finger protein 966</fullName>
    </submittedName>
    <submittedName>
        <fullName evidence="1">Zinc finger protein 967</fullName>
    </submittedName>
    <submittedName>
        <fullName evidence="3">Zinc finger protein 968</fullName>
    </submittedName>
</protein>
<dbReference type="GeneID" id="100303732"/>
<gene>
    <name evidence="3" type="primary">Zfp968</name>
    <name evidence="2" type="synonym">Zfp966</name>
    <name evidence="1" type="synonym">Zfp967</name>
</gene>
<dbReference type="Proteomes" id="UP000000589">
    <property type="component" value="Chromosome 2"/>
</dbReference>
<dbReference type="RefSeq" id="NP_001170875.1">
    <property type="nucleotide sequence ID" value="NM_001177404.1"/>
</dbReference>
<evidence type="ECO:0000313" key="3">
    <source>
        <dbReference type="Ensembl" id="ENSMUSP00000104676.3"/>
    </source>
</evidence>
<dbReference type="KEGG" id="mmu:667962"/>
<dbReference type="VEuPathDB" id="HostDB:ENSMUSG00000095545"/>
<dbReference type="KEGG" id="mmu:100303732"/>
<dbReference type="BioGRID-ORCS" id="100303732">
    <property type="hits" value="2 hits in 25 CRISPR screens"/>
</dbReference>
<dbReference type="MGI" id="MGI:3782903">
    <property type="gene designation" value="Zfp968"/>
</dbReference>
<dbReference type="UCSC" id="uc012clb.1">
    <property type="organism name" value="mouse"/>
</dbReference>
<sequence>MRDSTGCCERRLVKLRTPNMVTVGKNIQLKTISKLLEVMEAFAGRSDLQRQKIIQKRKSTKASNVIKSLQQALISMYINEHIPERNLLNVTNMVKLFQKPIVFTYIKEYILERNALTLTNVVKLFQKAVINKIIKQHV</sequence>
<keyword evidence="4" id="KW-1185">Reference proteome</keyword>
<dbReference type="PANTHER" id="PTHR14947">
    <property type="entry name" value="ZINC FINGER PROTEIN"/>
    <property type="match status" value="1"/>
</dbReference>
<name>A2ART1_MOUSE</name>
<dbReference type="RefSeq" id="NP_001170876.1">
    <property type="nucleotide sequence ID" value="NM_001177405.1"/>
</dbReference>
<dbReference type="CTD" id="667962"/>
<dbReference type="MGI" id="MGI:3709638">
    <property type="gene designation" value="Zfp967"/>
</dbReference>
<reference evidence="3 4" key="1">
    <citation type="journal article" date="2009" name="PLoS Biol.">
        <title>Lineage-specific biology revealed by a finished genome assembly of the mouse.</title>
        <authorList>
            <consortium name="Mouse Genome Sequencing Consortium"/>
            <person name="Church D.M."/>
            <person name="Goodstadt L."/>
            <person name="Hillier L.W."/>
            <person name="Zody M.C."/>
            <person name="Goldstein S."/>
            <person name="She X."/>
            <person name="Bult C.J."/>
            <person name="Agarwala R."/>
            <person name="Cherry J.L."/>
            <person name="DiCuccio M."/>
            <person name="Hlavina W."/>
            <person name="Kapustin Y."/>
            <person name="Meric P."/>
            <person name="Maglott D."/>
            <person name="Birtle Z."/>
            <person name="Marques A.C."/>
            <person name="Graves T."/>
            <person name="Zhou S."/>
            <person name="Teague B."/>
            <person name="Potamousis K."/>
            <person name="Churas C."/>
            <person name="Place M."/>
            <person name="Herschleb J."/>
            <person name="Runnheim R."/>
            <person name="Forrest D."/>
            <person name="Amos-Landgraf J."/>
            <person name="Schwartz D.C."/>
            <person name="Cheng Z."/>
            <person name="Lindblad-Toh K."/>
            <person name="Eichler E.E."/>
            <person name="Ponting C.P."/>
        </authorList>
    </citation>
    <scope>NUCLEOTIDE SEQUENCE [LARGE SCALE GENOMIC DNA]</scope>
    <source>
        <strain evidence="3 4">C57BL/6J</strain>
    </source>
</reference>
<dbReference type="VEuPathDB" id="HostDB:ENSMUSG00000078898"/>
<dbReference type="VEuPathDB" id="HostDB:ENSMUSG00000089756"/>
<dbReference type="Ensembl" id="ENSMUST00000108997.10">
    <property type="protein sequence ID" value="ENSMUSP00000104625.3"/>
    <property type="gene ID" value="ENSMUSG00000095199.9"/>
</dbReference>
<dbReference type="ExpressionAtlas" id="A2ART1">
    <property type="expression patterns" value="baseline and differential"/>
</dbReference>
<accession>A2ART1</accession>
<dbReference type="MGI" id="MGI:3709288">
    <property type="gene designation" value="Zfp966"/>
</dbReference>
<dbReference type="Ensembl" id="ENSMUST00000109048.3">
    <property type="protein sequence ID" value="ENSMUSP00000104676.3"/>
    <property type="gene ID" value="ENSMUSG00000078898.11"/>
</dbReference>